<gene>
    <name evidence="5" type="ORF">METBIDRAFT_33673</name>
</gene>
<dbReference type="GO" id="GO:0005634">
    <property type="term" value="C:nucleus"/>
    <property type="evidence" value="ECO:0007669"/>
    <property type="project" value="UniProtKB-SubCell"/>
</dbReference>
<dbReference type="InterPro" id="IPR021858">
    <property type="entry name" value="Fun_TF"/>
</dbReference>
<dbReference type="OrthoDB" id="3477330at2759"/>
<feature type="region of interest" description="Disordered" evidence="3">
    <location>
        <begin position="499"/>
        <end position="525"/>
    </location>
</feature>
<accession>A0A1A0H4U3</accession>
<dbReference type="Pfam" id="PF11951">
    <property type="entry name" value="Fungal_trans_2"/>
    <property type="match status" value="1"/>
</dbReference>
<dbReference type="Gene3D" id="4.10.240.10">
    <property type="entry name" value="Zn(2)-C6 fungal-type DNA-binding domain"/>
    <property type="match status" value="1"/>
</dbReference>
<protein>
    <recommendedName>
        <fullName evidence="4">Zn(2)-C6 fungal-type domain-containing protein</fullName>
    </recommendedName>
</protein>
<keyword evidence="2" id="KW-0539">Nucleus</keyword>
<evidence type="ECO:0000256" key="3">
    <source>
        <dbReference type="SAM" id="MobiDB-lite"/>
    </source>
</evidence>
<dbReference type="SMART" id="SM00066">
    <property type="entry name" value="GAL4"/>
    <property type="match status" value="1"/>
</dbReference>
<comment type="caution">
    <text evidence="5">The sequence shown here is derived from an EMBL/GenBank/DDBJ whole genome shotgun (WGS) entry which is preliminary data.</text>
</comment>
<dbReference type="InterPro" id="IPR001138">
    <property type="entry name" value="Zn2Cys6_DnaBD"/>
</dbReference>
<dbReference type="PANTHER" id="PTHR37534">
    <property type="entry name" value="TRANSCRIPTIONAL ACTIVATOR PROTEIN UGA3"/>
    <property type="match status" value="1"/>
</dbReference>
<feature type="compositionally biased region" description="Basic and acidic residues" evidence="3">
    <location>
        <begin position="499"/>
        <end position="508"/>
    </location>
</feature>
<feature type="domain" description="Zn(2)-C6 fungal-type" evidence="4">
    <location>
        <begin position="10"/>
        <end position="38"/>
    </location>
</feature>
<dbReference type="AlphaFoldDB" id="A0A1A0H4U3"/>
<organism evidence="5 6">
    <name type="scientific">Metschnikowia bicuspidata var. bicuspidata NRRL YB-4993</name>
    <dbReference type="NCBI Taxonomy" id="869754"/>
    <lineage>
        <taxon>Eukaryota</taxon>
        <taxon>Fungi</taxon>
        <taxon>Dikarya</taxon>
        <taxon>Ascomycota</taxon>
        <taxon>Saccharomycotina</taxon>
        <taxon>Pichiomycetes</taxon>
        <taxon>Metschnikowiaceae</taxon>
        <taxon>Metschnikowia</taxon>
    </lineage>
</organism>
<evidence type="ECO:0000313" key="5">
    <source>
        <dbReference type="EMBL" id="OBA19056.1"/>
    </source>
</evidence>
<dbReference type="Pfam" id="PF00172">
    <property type="entry name" value="Zn_clus"/>
    <property type="match status" value="1"/>
</dbReference>
<name>A0A1A0H4U3_9ASCO</name>
<dbReference type="STRING" id="869754.A0A1A0H4U3"/>
<dbReference type="Proteomes" id="UP000092555">
    <property type="component" value="Unassembled WGS sequence"/>
</dbReference>
<dbReference type="PROSITE" id="PS00463">
    <property type="entry name" value="ZN2_CY6_FUNGAL_1"/>
    <property type="match status" value="1"/>
</dbReference>
<feature type="compositionally biased region" description="Acidic residues" evidence="3">
    <location>
        <begin position="509"/>
        <end position="524"/>
    </location>
</feature>
<dbReference type="PANTHER" id="PTHR37534:SF46">
    <property type="entry name" value="ZN(II)2CYS6 TRANSCRIPTION FACTOR (EUROFUNG)"/>
    <property type="match status" value="1"/>
</dbReference>
<evidence type="ECO:0000313" key="6">
    <source>
        <dbReference type="Proteomes" id="UP000092555"/>
    </source>
</evidence>
<dbReference type="GeneID" id="30029352"/>
<dbReference type="GO" id="GO:0000981">
    <property type="term" value="F:DNA-binding transcription factor activity, RNA polymerase II-specific"/>
    <property type="evidence" value="ECO:0007669"/>
    <property type="project" value="InterPro"/>
</dbReference>
<proteinExistence type="predicted"/>
<evidence type="ECO:0000256" key="1">
    <source>
        <dbReference type="ARBA" id="ARBA00004123"/>
    </source>
</evidence>
<dbReference type="RefSeq" id="XP_018709591.1">
    <property type="nucleotide sequence ID" value="XM_018856376.1"/>
</dbReference>
<dbReference type="CDD" id="cd00067">
    <property type="entry name" value="GAL4"/>
    <property type="match status" value="1"/>
</dbReference>
<sequence>MPPRSRNFNGCWTCRIRKIKCDATRPKCQRCQKANLECKGYKVVLAWADVSTLDNDNKLTSLNAAKLPNRKYERASLRRNLELVKFPKLMLYETYDKLNQIVAQFDETHSTVLRPCFIVGPFGVFPLETSSQLPLIDHSPKDLNSLPQESALAHTPAEVLEKETGFLSAVSVSEVLGSDLESSIFSKTTNAYVHYKLLDYAKLTILSIKGPRHKFNEQGMFHILYPKFFPNVESDNWRPNGRVLNELFSQDSAGNIVIAPSMGSDFKFLLDSLLSSMRVAHNQNPWKSLVVPFIKQMFFEIICEEYPESNSWKNHLTGKTPTAIPRNLLLRNIKFSIFCMCLSISWHERSLSGLKVTNAVDSLFVNDELKISIELRKIAINILNYHLDEYDGNSEYYPVDDYDTYFLLALILQVHIDNLFGVFENYELMYAIGDFILKKPKSSRRHQSSLQRHLRHSFNILNILYESTQTINFFNYSISGKDQRLKYLDLDEDYDLTKNDTNKEKDFSSDDSEEDFGSGDDDESAVNVCATSSTSQALSFTVNFDGEKPRKSSNNNDLRQPKELGFKSFQEGLPDKGSYPNPIIPTLEDGSIFLSYGLPKALLQLVQEVVHLTNHKAVFKTRGLAPRNFPRICAEIEDKILNFNVENHWKLYDNHYNPITNVATKFFISDFHEGLFHNVIYFHNALVVYFKRLIPESPKQIYQPFIQASFFHMEKLIALNKTLKVKGINYHFNPLFWPLLVCGCEIDLSTHGYLREQCQKLWNERCFKRFNYWRSKQILFEVWHRREQGEDTSFMDLIREWGIVLSLG</sequence>
<comment type="subcellular location">
    <subcellularLocation>
        <location evidence="1">Nucleus</location>
    </subcellularLocation>
</comment>
<dbReference type="GO" id="GO:0008270">
    <property type="term" value="F:zinc ion binding"/>
    <property type="evidence" value="ECO:0007669"/>
    <property type="project" value="InterPro"/>
</dbReference>
<dbReference type="SUPFAM" id="SSF57701">
    <property type="entry name" value="Zn2/Cys6 DNA-binding domain"/>
    <property type="match status" value="1"/>
</dbReference>
<evidence type="ECO:0000259" key="4">
    <source>
        <dbReference type="PROSITE" id="PS50048"/>
    </source>
</evidence>
<dbReference type="EMBL" id="LXTC01000008">
    <property type="protein sequence ID" value="OBA19056.1"/>
    <property type="molecule type" value="Genomic_DNA"/>
</dbReference>
<evidence type="ECO:0000256" key="2">
    <source>
        <dbReference type="ARBA" id="ARBA00023242"/>
    </source>
</evidence>
<dbReference type="InterPro" id="IPR036864">
    <property type="entry name" value="Zn2-C6_fun-type_DNA-bd_sf"/>
</dbReference>
<keyword evidence="6" id="KW-1185">Reference proteome</keyword>
<dbReference type="PROSITE" id="PS50048">
    <property type="entry name" value="ZN2_CY6_FUNGAL_2"/>
    <property type="match status" value="1"/>
</dbReference>
<reference evidence="5 6" key="1">
    <citation type="submission" date="2016-05" db="EMBL/GenBank/DDBJ databases">
        <title>Comparative genomics of biotechnologically important yeasts.</title>
        <authorList>
            <consortium name="DOE Joint Genome Institute"/>
            <person name="Riley R."/>
            <person name="Haridas S."/>
            <person name="Wolfe K.H."/>
            <person name="Lopes M.R."/>
            <person name="Hittinger C.T."/>
            <person name="Goker M."/>
            <person name="Salamov A."/>
            <person name="Wisecaver J."/>
            <person name="Long T.M."/>
            <person name="Aerts A.L."/>
            <person name="Barry K."/>
            <person name="Choi C."/>
            <person name="Clum A."/>
            <person name="Coughlan A.Y."/>
            <person name="Deshpande S."/>
            <person name="Douglass A.P."/>
            <person name="Hanson S.J."/>
            <person name="Klenk H.-P."/>
            <person name="LaButti K."/>
            <person name="Lapidus A."/>
            <person name="Lindquist E."/>
            <person name="Lipzen A."/>
            <person name="Meier-kolthoff J.P."/>
            <person name="Ohm R.A."/>
            <person name="Otillar R.P."/>
            <person name="Pangilinan J."/>
            <person name="Peng Y."/>
            <person name="Rokas A."/>
            <person name="Rosa C.A."/>
            <person name="Scheuner C."/>
            <person name="Sibirny A.A."/>
            <person name="Slot J.C."/>
            <person name="Stielow J.B."/>
            <person name="Sun H."/>
            <person name="Kurtzman C.P."/>
            <person name="Blackwell M."/>
            <person name="Grigoriev I.V."/>
            <person name="Jeffries T.W."/>
        </authorList>
    </citation>
    <scope>NUCLEOTIDE SEQUENCE [LARGE SCALE GENOMIC DNA]</scope>
    <source>
        <strain evidence="5 6">NRRL YB-4993</strain>
    </source>
</reference>